<keyword evidence="1" id="KW-0012">Acyltransferase</keyword>
<dbReference type="EC" id="2.3.1.-" evidence="1"/>
<dbReference type="Proteomes" id="UP000033636">
    <property type="component" value="Unassembled WGS sequence"/>
</dbReference>
<proteinExistence type="predicted"/>
<evidence type="ECO:0000313" key="2">
    <source>
        <dbReference type="Proteomes" id="UP000033636"/>
    </source>
</evidence>
<organism evidence="1 2">
    <name type="scientific">Thermoproteus sp. AZ2</name>
    <dbReference type="NCBI Taxonomy" id="1609232"/>
    <lineage>
        <taxon>Archaea</taxon>
        <taxon>Thermoproteota</taxon>
        <taxon>Thermoprotei</taxon>
        <taxon>Thermoproteales</taxon>
        <taxon>Thermoproteaceae</taxon>
        <taxon>Thermoproteus</taxon>
    </lineage>
</organism>
<name>A0ACC6V3E5_9CREN</name>
<comment type="caution">
    <text evidence="1">The sequence shown here is derived from an EMBL/GenBank/DDBJ whole genome shotgun (WGS) entry which is preliminary data.</text>
</comment>
<accession>A0ACC6V3E5</accession>
<gene>
    <name evidence="1" type="ORF">TU35_008575</name>
</gene>
<reference evidence="1" key="1">
    <citation type="submission" date="2024-07" db="EMBL/GenBank/DDBJ databases">
        <title>Metagenome and Metagenome-Assembled Genomes of Archaea from a hot spring from the geothermal field of Los Azufres, Mexico.</title>
        <authorList>
            <person name="Marin-Paredes R."/>
            <person name="Martinez-Romero E."/>
            <person name="Servin-Garciduenas L.E."/>
        </authorList>
    </citation>
    <scope>NUCLEOTIDE SEQUENCE</scope>
</reference>
<sequence>MGFKSPRAVVRARYVDVDAVILGPSQIGEGSFIDAAVIGYPTRAKILGDFKGLDEVSEGARVGLNVIIRRGSIIYERAVLGDGVELGHNVLIREDTVVGDGVRIGTGSIIEKGVRIGKNAWIQSMVYIPNGTVIEDEVFIGPNAVITNDKYPPSSRLDPVVIRRGAVIGANSTLIAGVEVGEGAVVAAGAVVTRDVPPGVVVAGSPAREIYKVQEYLEKRKAYELEA</sequence>
<evidence type="ECO:0000313" key="1">
    <source>
        <dbReference type="EMBL" id="MFB6491269.1"/>
    </source>
</evidence>
<dbReference type="EMBL" id="JZWT02000026">
    <property type="protein sequence ID" value="MFB6491269.1"/>
    <property type="molecule type" value="Genomic_DNA"/>
</dbReference>
<keyword evidence="1" id="KW-0808">Transferase</keyword>
<protein>
    <submittedName>
        <fullName evidence="1">Acyltransferase</fullName>
        <ecNumber evidence="1">2.3.1.-</ecNumber>
    </submittedName>
</protein>